<feature type="transmembrane region" description="Helical" evidence="1">
    <location>
        <begin position="39"/>
        <end position="58"/>
    </location>
</feature>
<gene>
    <name evidence="2" type="ORF">FEA48_18370</name>
</gene>
<reference evidence="2 3" key="1">
    <citation type="submission" date="2019-05" db="EMBL/GenBank/DDBJ databases">
        <authorList>
            <person name="Moore K."/>
            <person name="O'Neill P."/>
            <person name="Farbos A."/>
            <person name="Studholme D.J."/>
        </authorList>
    </citation>
    <scope>NUCLEOTIDE SEQUENCE [LARGE SCALE GENOMIC DNA]</scope>
    <source>
        <strain evidence="2 3">DSM 9128</strain>
    </source>
</reference>
<dbReference type="EMBL" id="VASG01000005">
    <property type="protein sequence ID" value="TLP72255.1"/>
    <property type="molecule type" value="Genomic_DNA"/>
</dbReference>
<organism evidence="2 3">
    <name type="scientific">Pseudomonas nitroreducens</name>
    <dbReference type="NCBI Taxonomy" id="46680"/>
    <lineage>
        <taxon>Bacteria</taxon>
        <taxon>Pseudomonadati</taxon>
        <taxon>Pseudomonadota</taxon>
        <taxon>Gammaproteobacteria</taxon>
        <taxon>Pseudomonadales</taxon>
        <taxon>Pseudomonadaceae</taxon>
        <taxon>Pseudomonas</taxon>
    </lineage>
</organism>
<dbReference type="InterPro" id="IPR009781">
    <property type="entry name" value="DUF1345"/>
</dbReference>
<dbReference type="Pfam" id="PF07077">
    <property type="entry name" value="DUF1345"/>
    <property type="match status" value="1"/>
</dbReference>
<keyword evidence="1" id="KW-1133">Transmembrane helix</keyword>
<name>A0A5R9A2F5_PSENT</name>
<feature type="transmembrane region" description="Helical" evidence="1">
    <location>
        <begin position="190"/>
        <end position="216"/>
    </location>
</feature>
<feature type="transmembrane region" description="Helical" evidence="1">
    <location>
        <begin position="110"/>
        <end position="131"/>
    </location>
</feature>
<evidence type="ECO:0000313" key="2">
    <source>
        <dbReference type="EMBL" id="TLP72255.1"/>
    </source>
</evidence>
<dbReference type="Proteomes" id="UP000307510">
    <property type="component" value="Unassembled WGS sequence"/>
</dbReference>
<feature type="transmembrane region" description="Helical" evidence="1">
    <location>
        <begin position="12"/>
        <end position="33"/>
    </location>
</feature>
<comment type="caution">
    <text evidence="2">The sequence shown here is derived from an EMBL/GenBank/DDBJ whole genome shotgun (WGS) entry which is preliminary data.</text>
</comment>
<protein>
    <submittedName>
        <fullName evidence="2">DUF1345 domain-containing protein</fullName>
    </submittedName>
</protein>
<evidence type="ECO:0000256" key="1">
    <source>
        <dbReference type="SAM" id="Phobius"/>
    </source>
</evidence>
<accession>A0A5R9A2F5</accession>
<reference evidence="3" key="2">
    <citation type="submission" date="2019-06" db="EMBL/GenBank/DDBJ databases">
        <title>AzeR, a transcriptional regulator that responds to azelaic acid in Pseudomonas nitroreducens.</title>
        <authorList>
            <person name="Bez C."/>
            <person name="Javvadi S.G."/>
            <person name="Bertani I."/>
            <person name="Devescovi G."/>
            <person name="Studholme D.J."/>
            <person name="Geller A."/>
            <person name="Levy A."/>
            <person name="Venturi V."/>
        </authorList>
    </citation>
    <scope>NUCLEOTIDE SEQUENCE [LARGE SCALE GENOMIC DNA]</scope>
    <source>
        <strain evidence="3">DSM 9128</strain>
    </source>
</reference>
<keyword evidence="1" id="KW-0472">Membrane</keyword>
<dbReference type="RefSeq" id="WP_138215087.1">
    <property type="nucleotide sequence ID" value="NZ_VASG01000005.1"/>
</dbReference>
<evidence type="ECO:0000313" key="3">
    <source>
        <dbReference type="Proteomes" id="UP000307510"/>
    </source>
</evidence>
<keyword evidence="1" id="KW-0812">Transmembrane</keyword>
<proteinExistence type="predicted"/>
<sequence length="217" mass="23663">MLRLNRALLQAHPRLISSVVMGVLVGLACYPFAPMTRVLLGWNCMAWLYVLLIGWLALRAAPAEVRRLAEIEDENAEAVLVLVTVAAVASLVAIVVELATAGHANGSEKIVRYVFTASTVLGSWFLIGTIFTMHYARQFYSADAAEPVLRFPEGEKNPDYWDFLYFSFTLSVAVQTSDVEVASRAMRKVVLAHSVIGFLFNTAILGLAINMGAGLIG</sequence>
<dbReference type="AlphaFoldDB" id="A0A5R9A2F5"/>
<feature type="transmembrane region" description="Helical" evidence="1">
    <location>
        <begin position="79"/>
        <end position="104"/>
    </location>
</feature>
<dbReference type="PROSITE" id="PS51257">
    <property type="entry name" value="PROKAR_LIPOPROTEIN"/>
    <property type="match status" value="1"/>
</dbReference>